<dbReference type="Proteomes" id="UP000002586">
    <property type="component" value="Chromosome"/>
</dbReference>
<feature type="chain" id="PRO_5002626418" description="Sulfatase-modifying factor enzyme-like domain-containing protein" evidence="5">
    <location>
        <begin position="23"/>
        <end position="922"/>
    </location>
</feature>
<dbReference type="EMBL" id="CP000471">
    <property type="protein sequence ID" value="ABK42815.1"/>
    <property type="molecule type" value="Genomic_DNA"/>
</dbReference>
<dbReference type="KEGG" id="mgm:Mmc1_0288"/>
<dbReference type="STRING" id="156889.Mmc1_0288"/>
<dbReference type="HOGENOM" id="CLU_316377_0_0_5"/>
<feature type="repeat" description="WD" evidence="3">
    <location>
        <begin position="144"/>
        <end position="185"/>
    </location>
</feature>
<dbReference type="RefSeq" id="WP_011711987.1">
    <property type="nucleotide sequence ID" value="NC_008576.1"/>
</dbReference>
<sequence>MHTIIRFMLLPMLMLVGLECHAALPYAHGTAPPEGVENQGVSTYQAPEATKAVQRNLDPRALLAPPQREAVFSPDGNRLAETAQGGGIQVRTVGLEDQAVRLTGHRNGVTAMAFSPASQRLLTAGGDLLVKLWDLDNSQLIYTLAGHAAPVRDAAFSSDGRFILTASDDGTVRLWDTESGRMLGGHQRRTRLLTFTPDRRYALSVDTDEPRLMRRWEVVTGKTVGYYQGHNKAITRMAYAPGGLRMATADAGGGIILWEAQNQTPISILEGHTAPISELVFSQDGTMLLSADRVQSWILWDARTGQPLQSVQAPPGNILAATLHGGPPAKPLFLGERGMLRVWDSLGGGGAYSLLNPPTHDPMLPNQGVSLGMPPGTAGPHVPGTWMHQNAAIAAPSVGGEAPAFSGSGHGYGAPAPGMPGGPALNGAGAVTTPASPPVEVQPGTALPGMHSAPPQDSGQNRGGATMAPPMAQPAQSFSMPSGMLPNQGSTPHGLMPAAPPAVQGKRADQSSVYRPVALDATPVMQGQVIPGPGHPTGGAGGRGVAIPERNKALGQVLTAPPIPGAVLAARPQVTPKHKTAIAIPAPEPVVTKKAETLPKKAPVWVKPARPPAAPVNLVATVNPETVPTQDTNSVVDADTGITFVEVPGGCFSMGGNDKNMTPAERPAHEVCLTPFWMSRFEVTQGQWAAVMKKNPSFFKLGPNYPVEQVSWEDAQSFVQKINRKVGQPYYQLPTEAQWEYACRSGGKDEEYCGGDDLSAVGWHQGNGGLSTHAVGLRRPNGLGLFDMSGNVLEWTLDGFQENYYTKSPRNNPSGPKVANHRAARGGSWRTPPLDEARATMRHDLSPKLRHASLGFRVIRTTPPRPAHTVVRRTDERRAAAITVEQLNIAQAQQPNMINGIPRFVTPQAGSMDPPPVILPTP</sequence>
<proteinExistence type="predicted"/>
<feature type="domain" description="Sulfatase-modifying factor enzyme-like" evidence="6">
    <location>
        <begin position="643"/>
        <end position="860"/>
    </location>
</feature>
<dbReference type="SUPFAM" id="SSF56436">
    <property type="entry name" value="C-type lectin-like"/>
    <property type="match status" value="1"/>
</dbReference>
<feature type="region of interest" description="Disordered" evidence="4">
    <location>
        <begin position="807"/>
        <end position="832"/>
    </location>
</feature>
<dbReference type="eggNOG" id="COG3266">
    <property type="taxonomic scope" value="Bacteria"/>
</dbReference>
<gene>
    <name evidence="7" type="ordered locus">Mmc1_0288</name>
</gene>
<accession>A0L4C2</accession>
<reference evidence="8" key="1">
    <citation type="journal article" date="2009" name="Appl. Environ. Microbiol.">
        <title>Complete genome sequence of the chemolithoautotrophic marine magnetotactic coccus strain MC-1.</title>
        <authorList>
            <person name="Schubbe S."/>
            <person name="Williams T.J."/>
            <person name="Xie G."/>
            <person name="Kiss H.E."/>
            <person name="Brettin T.S."/>
            <person name="Martinez D."/>
            <person name="Ross C.A."/>
            <person name="Schuler D."/>
            <person name="Cox B.L."/>
            <person name="Nealson K.H."/>
            <person name="Bazylinski D.A."/>
        </authorList>
    </citation>
    <scope>NUCLEOTIDE SEQUENCE [LARGE SCALE GENOMIC DNA]</scope>
    <source>
        <strain evidence="8">ATCC BAA-1437 / JCM 17883 / MC-1</strain>
    </source>
</reference>
<dbReference type="Pfam" id="PF00400">
    <property type="entry name" value="WD40"/>
    <property type="match status" value="4"/>
</dbReference>
<dbReference type="Gene3D" id="2.130.10.10">
    <property type="entry name" value="YVTN repeat-like/Quinoprotein amine dehydrogenase"/>
    <property type="match status" value="2"/>
</dbReference>
<dbReference type="PROSITE" id="PS00678">
    <property type="entry name" value="WD_REPEATS_1"/>
    <property type="match status" value="2"/>
</dbReference>
<dbReference type="eggNOG" id="COG1262">
    <property type="taxonomic scope" value="Bacteria"/>
</dbReference>
<dbReference type="AlphaFoldDB" id="A0L4C2"/>
<dbReference type="Pfam" id="PF03781">
    <property type="entry name" value="FGE-sulfatase"/>
    <property type="match status" value="1"/>
</dbReference>
<organism evidence="7 8">
    <name type="scientific">Magnetococcus marinus (strain ATCC BAA-1437 / JCM 17883 / MC-1)</name>
    <dbReference type="NCBI Taxonomy" id="156889"/>
    <lineage>
        <taxon>Bacteria</taxon>
        <taxon>Pseudomonadati</taxon>
        <taxon>Pseudomonadota</taxon>
        <taxon>Magnetococcia</taxon>
        <taxon>Magnetococcales</taxon>
        <taxon>Magnetococcaceae</taxon>
        <taxon>Magnetococcus</taxon>
    </lineage>
</organism>
<feature type="repeat" description="WD" evidence="3">
    <location>
        <begin position="269"/>
        <end position="310"/>
    </location>
</feature>
<dbReference type="InterPro" id="IPR015943">
    <property type="entry name" value="WD40/YVTN_repeat-like_dom_sf"/>
</dbReference>
<feature type="repeat" description="WD" evidence="3">
    <location>
        <begin position="102"/>
        <end position="143"/>
    </location>
</feature>
<keyword evidence="2" id="KW-0677">Repeat</keyword>
<dbReference type="InterPro" id="IPR050505">
    <property type="entry name" value="WDR55/POC1"/>
</dbReference>
<evidence type="ECO:0000259" key="6">
    <source>
        <dbReference type="Pfam" id="PF03781"/>
    </source>
</evidence>
<dbReference type="OrthoDB" id="235631at2"/>
<feature type="region of interest" description="Disordered" evidence="4">
    <location>
        <begin position="416"/>
        <end position="472"/>
    </location>
</feature>
<evidence type="ECO:0000256" key="5">
    <source>
        <dbReference type="SAM" id="SignalP"/>
    </source>
</evidence>
<dbReference type="InterPro" id="IPR042095">
    <property type="entry name" value="SUMF_sf"/>
</dbReference>
<protein>
    <recommendedName>
        <fullName evidence="6">Sulfatase-modifying factor enzyme-like domain-containing protein</fullName>
    </recommendedName>
</protein>
<evidence type="ECO:0000256" key="1">
    <source>
        <dbReference type="ARBA" id="ARBA00022574"/>
    </source>
</evidence>
<dbReference type="Gene3D" id="3.90.1580.10">
    <property type="entry name" value="paralog of FGE (formylglycine-generating enzyme)"/>
    <property type="match status" value="1"/>
</dbReference>
<dbReference type="InterPro" id="IPR016187">
    <property type="entry name" value="CTDL_fold"/>
</dbReference>
<dbReference type="eggNOG" id="COG2319">
    <property type="taxonomic scope" value="Bacteria"/>
</dbReference>
<feature type="signal peptide" evidence="5">
    <location>
        <begin position="1"/>
        <end position="22"/>
    </location>
</feature>
<dbReference type="PANTHER" id="PTHR44019">
    <property type="entry name" value="WD REPEAT-CONTAINING PROTEIN 55"/>
    <property type="match status" value="1"/>
</dbReference>
<dbReference type="SUPFAM" id="SSF50978">
    <property type="entry name" value="WD40 repeat-like"/>
    <property type="match status" value="1"/>
</dbReference>
<dbReference type="InterPro" id="IPR036322">
    <property type="entry name" value="WD40_repeat_dom_sf"/>
</dbReference>
<dbReference type="InterPro" id="IPR019775">
    <property type="entry name" value="WD40_repeat_CS"/>
</dbReference>
<dbReference type="PROSITE" id="PS50082">
    <property type="entry name" value="WD_REPEATS_2"/>
    <property type="match status" value="4"/>
</dbReference>
<dbReference type="PROSITE" id="PS50294">
    <property type="entry name" value="WD_REPEATS_REGION"/>
    <property type="match status" value="3"/>
</dbReference>
<evidence type="ECO:0000256" key="3">
    <source>
        <dbReference type="PROSITE-ProRule" id="PRU00221"/>
    </source>
</evidence>
<keyword evidence="5" id="KW-0732">Signal</keyword>
<keyword evidence="1 3" id="KW-0853">WD repeat</keyword>
<dbReference type="SMART" id="SM00320">
    <property type="entry name" value="WD40"/>
    <property type="match status" value="4"/>
</dbReference>
<dbReference type="InterPro" id="IPR005532">
    <property type="entry name" value="SUMF_dom"/>
</dbReference>
<feature type="repeat" description="WD" evidence="3">
    <location>
        <begin position="227"/>
        <end position="268"/>
    </location>
</feature>
<evidence type="ECO:0000313" key="7">
    <source>
        <dbReference type="EMBL" id="ABK42815.1"/>
    </source>
</evidence>
<evidence type="ECO:0000313" key="8">
    <source>
        <dbReference type="Proteomes" id="UP000002586"/>
    </source>
</evidence>
<name>A0L4C2_MAGMM</name>
<dbReference type="PANTHER" id="PTHR44019:SF8">
    <property type="entry name" value="POC1 CENTRIOLAR PROTEIN HOMOLOG"/>
    <property type="match status" value="1"/>
</dbReference>
<evidence type="ECO:0000256" key="2">
    <source>
        <dbReference type="ARBA" id="ARBA00022737"/>
    </source>
</evidence>
<reference evidence="7 8" key="2">
    <citation type="journal article" date="2012" name="Int. J. Syst. Evol. Microbiol.">
        <title>Magnetococcus marinus gen. nov., sp. nov., a marine, magnetotactic bacterium that represents a novel lineage (Magnetococcaceae fam. nov.; Magnetococcales ord. nov.) at the base of the Alphaproteobacteria.</title>
        <authorList>
            <person name="Bazylinski D.A."/>
            <person name="Williams T.J."/>
            <person name="Lefevre C.T."/>
            <person name="Berg R.J."/>
            <person name="Zhang C.L."/>
            <person name="Bowser S.S."/>
            <person name="Dean A.J."/>
            <person name="Beveridge T.J."/>
        </authorList>
    </citation>
    <scope>NUCLEOTIDE SEQUENCE [LARGE SCALE GENOMIC DNA]</scope>
    <source>
        <strain evidence="8">ATCC BAA-1437 / JCM 17883 / MC-1</strain>
    </source>
</reference>
<keyword evidence="8" id="KW-1185">Reference proteome</keyword>
<dbReference type="InterPro" id="IPR001680">
    <property type="entry name" value="WD40_rpt"/>
</dbReference>
<evidence type="ECO:0000256" key="4">
    <source>
        <dbReference type="SAM" id="MobiDB-lite"/>
    </source>
</evidence>
<dbReference type="CDD" id="cd00200">
    <property type="entry name" value="WD40"/>
    <property type="match status" value="1"/>
</dbReference>